<reference evidence="1 2" key="1">
    <citation type="submission" date="2021-02" db="EMBL/GenBank/DDBJ databases">
        <title>Characterization of Marinitoga sp. nov. str. BP5-C20A.</title>
        <authorList>
            <person name="Erauso G."/>
            <person name="Postec A."/>
        </authorList>
    </citation>
    <scope>NUCLEOTIDE SEQUENCE [LARGE SCALE GENOMIC DNA]</scope>
    <source>
        <strain evidence="1 2">BP5-C20A</strain>
    </source>
</reference>
<dbReference type="RefSeq" id="WP_280997425.1">
    <property type="nucleotide sequence ID" value="NZ_CP069362.1"/>
</dbReference>
<name>A0ABY8PNA0_9BACT</name>
<gene>
    <name evidence="1" type="ORF">JRV97_06740</name>
</gene>
<organism evidence="1 2">
    <name type="scientific">Marinitoga aeolica</name>
    <dbReference type="NCBI Taxonomy" id="2809031"/>
    <lineage>
        <taxon>Bacteria</taxon>
        <taxon>Thermotogati</taxon>
        <taxon>Thermotogota</taxon>
        <taxon>Thermotogae</taxon>
        <taxon>Petrotogales</taxon>
        <taxon>Petrotogaceae</taxon>
        <taxon>Marinitoga</taxon>
    </lineage>
</organism>
<evidence type="ECO:0000313" key="1">
    <source>
        <dbReference type="EMBL" id="WGS64075.1"/>
    </source>
</evidence>
<protein>
    <submittedName>
        <fullName evidence="1">Uncharacterized protein</fullName>
    </submittedName>
</protein>
<evidence type="ECO:0000313" key="2">
    <source>
        <dbReference type="Proteomes" id="UP001232493"/>
    </source>
</evidence>
<proteinExistence type="predicted"/>
<keyword evidence="2" id="KW-1185">Reference proteome</keyword>
<dbReference type="Proteomes" id="UP001232493">
    <property type="component" value="Chromosome"/>
</dbReference>
<sequence length="448" mass="53203">MKKILLFLFLLFQIFTFPFNLLNNYDFYFYFHNPKLFYHNLYNNVSFFRYLYSNEGAGQESLYDYLIKNLNKDEINDAQNLISSNFLIISNNSFNIKNFFWINPIQDIIKFLKNFNGYIITDYNNQEKLINLIKNLFSYKVEYINGEYFIKDLNLKIYFIGGHIILYNNNISLEKIFKLLDDFNSLKLKIKDSIYASFKNKKFNYLIEPFQKIYISKYSENDSGNIRINYSNKEIIINIESTLKIINISKFDSGYKIFGDSLIFLNLNSPSEIYDFISKIFVPEDNYSKDSLKYILSTIKNNGDLYLSEYFSRKGDGLSVIIPGKVNLEKIEEKIKHWGIEKKILGNYYYYSIYYKNVNSPLYLYVNENKMIISSISPSLMKYLIVNSRKFSSIKIFESNDIPKNILYLWYSNINSFFEEYIGNSVPGEFIIINASDNNKFIEKIILR</sequence>
<dbReference type="EMBL" id="CP069362">
    <property type="protein sequence ID" value="WGS64075.1"/>
    <property type="molecule type" value="Genomic_DNA"/>
</dbReference>
<accession>A0ABY8PNA0</accession>